<evidence type="ECO:0000256" key="6">
    <source>
        <dbReference type="ARBA" id="ARBA00022747"/>
    </source>
</evidence>
<dbReference type="GO" id="GO:0009307">
    <property type="term" value="P:DNA restriction-modification system"/>
    <property type="evidence" value="ECO:0007669"/>
    <property type="project" value="UniProtKB-KW"/>
</dbReference>
<evidence type="ECO:0000313" key="8">
    <source>
        <dbReference type="EMBL" id="MBD2778677.1"/>
    </source>
</evidence>
<dbReference type="GO" id="GO:0015667">
    <property type="term" value="F:site-specific DNA-methyltransferase (cytosine-N4-specific) activity"/>
    <property type="evidence" value="ECO:0007669"/>
    <property type="project" value="UniProtKB-EC"/>
</dbReference>
<evidence type="ECO:0000256" key="5">
    <source>
        <dbReference type="ARBA" id="ARBA00022691"/>
    </source>
</evidence>
<keyword evidence="9" id="KW-1185">Reference proteome</keyword>
<proteinExistence type="inferred from homology"/>
<protein>
    <recommendedName>
        <fullName evidence="2">site-specific DNA-methyltransferase (cytosine-N(4)-specific)</fullName>
        <ecNumber evidence="2">2.1.1.113</ecNumber>
    </recommendedName>
</protein>
<sequence length="492" mass="56611">MRNTTTSQFMQLTSSSIGRTALYEKFQSKIIHNPSLDRTLVSFQANKQAPFSAWFKYREGFSERLVTYLLQLKPQPGILLDPFSGGGSALFAASTLGWQTMGIELLPVGIFATRARLIAQKINVESFNIVFAELKKINFKDYYDQRYTFKHIPITRGAFSPDTEEQLVGYISYCHNFIKNEDIRTLILYAAFCILEDISYTRKDGQYLRWDTRSGRAKGKNQFDKGVILNFNDAIYQKLKQITSDLNGEPTQLNLFGDKPSQHNSVNYIHGENSAPVLYQSSCLDTLPTMQESSIDFVITSPPYVNRYDYTRTYALELVFLGCSEEKIKQLRQTMLSCTVENRDKRAYLENYYKNIERHQEFLTVDSTFQQQTALHEVLTILEAYRKEGNLNNTNIARMVRNYFYEMCFVTYELARILKPGGIIAMVNDNVRYAGEEIPVDLILSNMAESFGLTTRHIWTLGRGKGNSSQQMGNHGRSELRKCVYIWEKQAV</sequence>
<dbReference type="RefSeq" id="WP_190838664.1">
    <property type="nucleotide sequence ID" value="NZ_CAWPPI010000133.1"/>
</dbReference>
<keyword evidence="4" id="KW-0808">Transferase</keyword>
<gene>
    <name evidence="8" type="ORF">ICL16_43195</name>
</gene>
<keyword evidence="6" id="KW-0680">Restriction system</keyword>
<organism evidence="8 9">
    <name type="scientific">Iningainema tapete BLCC-T55</name>
    <dbReference type="NCBI Taxonomy" id="2748662"/>
    <lineage>
        <taxon>Bacteria</taxon>
        <taxon>Bacillati</taxon>
        <taxon>Cyanobacteriota</taxon>
        <taxon>Cyanophyceae</taxon>
        <taxon>Nostocales</taxon>
        <taxon>Scytonemataceae</taxon>
        <taxon>Iningainema tapete</taxon>
    </lineage>
</organism>
<dbReference type="Gene3D" id="3.40.50.150">
    <property type="entry name" value="Vaccinia Virus protein VP39"/>
    <property type="match status" value="2"/>
</dbReference>
<dbReference type="InterPro" id="IPR017985">
    <property type="entry name" value="MeTrfase_CN4_CS"/>
</dbReference>
<name>A0A8J6XSC3_9CYAN</name>
<comment type="caution">
    <text evidence="8">The sequence shown here is derived from an EMBL/GenBank/DDBJ whole genome shotgun (WGS) entry which is preliminary data.</text>
</comment>
<dbReference type="InterPro" id="IPR029063">
    <property type="entry name" value="SAM-dependent_MTases_sf"/>
</dbReference>
<dbReference type="SUPFAM" id="SSF53335">
    <property type="entry name" value="S-adenosyl-L-methionine-dependent methyltransferases"/>
    <property type="match status" value="2"/>
</dbReference>
<evidence type="ECO:0000313" key="9">
    <source>
        <dbReference type="Proteomes" id="UP000629098"/>
    </source>
</evidence>
<reference evidence="8" key="1">
    <citation type="submission" date="2020-09" db="EMBL/GenBank/DDBJ databases">
        <title>Iningainema tapete sp. nov. (Scytonemataceae, Cyanobacteria) from greenhouses in central Florida (USA) produces two types of nodularin with biosynthetic potential for microcystin-LR and anabaenopeptins.</title>
        <authorList>
            <person name="Berthold D.E."/>
            <person name="Lefler F.W."/>
            <person name="Huang I.-S."/>
            <person name="Abdulla H."/>
            <person name="Zimba P.V."/>
            <person name="Laughinghouse H.D. IV."/>
        </authorList>
    </citation>
    <scope>NUCLEOTIDE SEQUENCE</scope>
    <source>
        <strain evidence="8">BLCCT55</strain>
    </source>
</reference>
<evidence type="ECO:0000256" key="7">
    <source>
        <dbReference type="ARBA" id="ARBA00049120"/>
    </source>
</evidence>
<accession>A0A8J6XSC3</accession>
<evidence type="ECO:0000256" key="4">
    <source>
        <dbReference type="ARBA" id="ARBA00022679"/>
    </source>
</evidence>
<dbReference type="EMBL" id="JACXAE010000133">
    <property type="protein sequence ID" value="MBD2778677.1"/>
    <property type="molecule type" value="Genomic_DNA"/>
</dbReference>
<dbReference type="GO" id="GO:0032259">
    <property type="term" value="P:methylation"/>
    <property type="evidence" value="ECO:0007669"/>
    <property type="project" value="UniProtKB-KW"/>
</dbReference>
<dbReference type="GO" id="GO:0003677">
    <property type="term" value="F:DNA binding"/>
    <property type="evidence" value="ECO:0007669"/>
    <property type="project" value="InterPro"/>
</dbReference>
<dbReference type="AlphaFoldDB" id="A0A8J6XSC3"/>
<evidence type="ECO:0000256" key="3">
    <source>
        <dbReference type="ARBA" id="ARBA00022603"/>
    </source>
</evidence>
<evidence type="ECO:0000256" key="1">
    <source>
        <dbReference type="ARBA" id="ARBA00010203"/>
    </source>
</evidence>
<comment type="catalytic activity">
    <reaction evidence="7">
        <text>a 2'-deoxycytidine in DNA + S-adenosyl-L-methionine = an N(4)-methyl-2'-deoxycytidine in DNA + S-adenosyl-L-homocysteine + H(+)</text>
        <dbReference type="Rhea" id="RHEA:16857"/>
        <dbReference type="Rhea" id="RHEA-COMP:11369"/>
        <dbReference type="Rhea" id="RHEA-COMP:13674"/>
        <dbReference type="ChEBI" id="CHEBI:15378"/>
        <dbReference type="ChEBI" id="CHEBI:57856"/>
        <dbReference type="ChEBI" id="CHEBI:59789"/>
        <dbReference type="ChEBI" id="CHEBI:85452"/>
        <dbReference type="ChEBI" id="CHEBI:137933"/>
        <dbReference type="EC" id="2.1.1.113"/>
    </reaction>
</comment>
<comment type="similarity">
    <text evidence="1">Belongs to the N(4)/N(6)-methyltransferase family. N(4) subfamily.</text>
</comment>
<dbReference type="Proteomes" id="UP000629098">
    <property type="component" value="Unassembled WGS sequence"/>
</dbReference>
<dbReference type="EC" id="2.1.1.113" evidence="2"/>
<dbReference type="PROSITE" id="PS00093">
    <property type="entry name" value="N4_MTASE"/>
    <property type="match status" value="1"/>
</dbReference>
<evidence type="ECO:0000256" key="2">
    <source>
        <dbReference type="ARBA" id="ARBA00012185"/>
    </source>
</evidence>
<keyword evidence="3" id="KW-0489">Methyltransferase</keyword>
<keyword evidence="5" id="KW-0949">S-adenosyl-L-methionine</keyword>